<reference evidence="1" key="1">
    <citation type="submission" date="2020-08" db="EMBL/GenBank/DDBJ databases">
        <authorList>
            <person name="Liu C."/>
            <person name="Sun Q."/>
        </authorList>
    </citation>
    <scope>NUCLEOTIDE SEQUENCE</scope>
    <source>
        <strain evidence="1">BX16</strain>
    </source>
</reference>
<dbReference type="Proteomes" id="UP000644115">
    <property type="component" value="Unassembled WGS sequence"/>
</dbReference>
<dbReference type="RefSeq" id="WP_249286066.1">
    <property type="nucleotide sequence ID" value="NZ_JACRWC010000004.1"/>
</dbReference>
<proteinExistence type="predicted"/>
<evidence type="ECO:0000313" key="1">
    <source>
        <dbReference type="EMBL" id="MBC5998448.1"/>
    </source>
</evidence>
<name>A0A923SKR6_9FIRM</name>
<comment type="caution">
    <text evidence="1">The sequence shown here is derived from an EMBL/GenBank/DDBJ whole genome shotgun (WGS) entry which is preliminary data.</text>
</comment>
<organism evidence="1 2">
    <name type="scientific">Lentihominibacter faecis</name>
    <dbReference type="NCBI Taxonomy" id="2764712"/>
    <lineage>
        <taxon>Bacteria</taxon>
        <taxon>Bacillati</taxon>
        <taxon>Bacillota</taxon>
        <taxon>Clostridia</taxon>
        <taxon>Peptostreptococcales</taxon>
        <taxon>Anaerovoracaceae</taxon>
        <taxon>Lentihominibacter</taxon>
    </lineage>
</organism>
<evidence type="ECO:0000313" key="2">
    <source>
        <dbReference type="Proteomes" id="UP000644115"/>
    </source>
</evidence>
<sequence length="195" mass="21482">MQFLLKGIISMIVTVLLQGGVANIVSTTPEDAAKDFLEGLKNNEPQVMEKYMDNSYINFICNVEGDEGVVDRMDDALFQNFSYEVDKVAAKDDVAVAKVTVTCNDFSQVSAAYDKAAYDFIKSNLYTDEVADKTALNAKCLDLYVQQIEAASSGETAQTVIYLPMVDNGYYGWDVLLSDELMQTMLGGLQMPVSK</sequence>
<protein>
    <submittedName>
        <fullName evidence="1">Uncharacterized protein</fullName>
    </submittedName>
</protein>
<keyword evidence="2" id="KW-1185">Reference proteome</keyword>
<dbReference type="AlphaFoldDB" id="A0A923SKR6"/>
<dbReference type="EMBL" id="JACRWC010000004">
    <property type="protein sequence ID" value="MBC5998448.1"/>
    <property type="molecule type" value="Genomic_DNA"/>
</dbReference>
<accession>A0A923SKR6</accession>
<gene>
    <name evidence="1" type="ORF">H8876_00215</name>
</gene>